<organism evidence="1 2">
    <name type="scientific">Pseudogymnoascus verrucosus</name>
    <dbReference type="NCBI Taxonomy" id="342668"/>
    <lineage>
        <taxon>Eukaryota</taxon>
        <taxon>Fungi</taxon>
        <taxon>Dikarya</taxon>
        <taxon>Ascomycota</taxon>
        <taxon>Pezizomycotina</taxon>
        <taxon>Leotiomycetes</taxon>
        <taxon>Thelebolales</taxon>
        <taxon>Thelebolaceae</taxon>
        <taxon>Pseudogymnoascus</taxon>
    </lineage>
</organism>
<reference evidence="2" key="2">
    <citation type="journal article" date="2018" name="Nat. Commun.">
        <title>Extreme sensitivity to ultraviolet light in the fungal pathogen causing white-nose syndrome of bats.</title>
        <authorList>
            <person name="Palmer J.M."/>
            <person name="Drees K.P."/>
            <person name="Foster J.T."/>
            <person name="Lindner D.L."/>
        </authorList>
    </citation>
    <scope>NUCLEOTIDE SEQUENCE [LARGE SCALE GENOMIC DNA]</scope>
    <source>
        <strain evidence="2">UAMH 10579</strain>
    </source>
</reference>
<feature type="non-terminal residue" evidence="1">
    <location>
        <position position="332"/>
    </location>
</feature>
<gene>
    <name evidence="1" type="ORF">VE01_10626</name>
</gene>
<keyword evidence="2" id="KW-1185">Reference proteome</keyword>
<dbReference type="Gene3D" id="3.40.50.1820">
    <property type="entry name" value="alpha/beta hydrolase"/>
    <property type="match status" value="1"/>
</dbReference>
<dbReference type="OrthoDB" id="294702at2759"/>
<dbReference type="SUPFAM" id="SSF53474">
    <property type="entry name" value="alpha/beta-Hydrolases"/>
    <property type="match status" value="1"/>
</dbReference>
<evidence type="ECO:0008006" key="3">
    <source>
        <dbReference type="Google" id="ProtNLM"/>
    </source>
</evidence>
<evidence type="ECO:0000313" key="1">
    <source>
        <dbReference type="EMBL" id="OBT91390.1"/>
    </source>
</evidence>
<reference evidence="1 2" key="1">
    <citation type="submission" date="2016-03" db="EMBL/GenBank/DDBJ databases">
        <title>Comparative genomics of Pseudogymnoascus destructans, the fungus causing white-nose syndrome of bats.</title>
        <authorList>
            <person name="Palmer J.M."/>
            <person name="Drees K.P."/>
            <person name="Foster J.T."/>
            <person name="Lindner D.L."/>
        </authorList>
    </citation>
    <scope>NUCLEOTIDE SEQUENCE [LARGE SCALE GENOMIC DNA]</scope>
    <source>
        <strain evidence="1 2">UAMH 10579</strain>
    </source>
</reference>
<dbReference type="RefSeq" id="XP_018125123.1">
    <property type="nucleotide sequence ID" value="XM_018280019.2"/>
</dbReference>
<dbReference type="Proteomes" id="UP000091956">
    <property type="component" value="Unassembled WGS sequence"/>
</dbReference>
<sequence>MAEETSDKDFAITYVCASRMHRSFTIPGTETRKPLKVTYAIAGLENDDAPTVVFISGMYGMRWVALLWHAVALRVGVRLVCVDRPSFGGSTPVPLSERIDTWLLTLPALVEHLHCTHIVPLAASAGTIYLLSTLSTHPHLLPPTSPYAAILTPWVHPRDSGAGLMSFVASDWMPKFLVEKCWDGLSGFVATRLLPGFAASGGVVEGIAALGGRVSNPAAAAGGRGGDDEDEAASMKAFGMTRARKSEVQKLGLKMMFTEETSGANAEAVLCSQKGTPEEVSWGACNDYRTFVPALSEQWEARGGGGVKLKVQAFFAEDEAMIGGGGRRFGGE</sequence>
<dbReference type="GeneID" id="28844012"/>
<dbReference type="STRING" id="342668.A0A1B8G6E6"/>
<evidence type="ECO:0000313" key="2">
    <source>
        <dbReference type="Proteomes" id="UP000091956"/>
    </source>
</evidence>
<dbReference type="InterPro" id="IPR029058">
    <property type="entry name" value="AB_hydrolase_fold"/>
</dbReference>
<proteinExistence type="predicted"/>
<protein>
    <recommendedName>
        <fullName evidence="3">AB hydrolase-1 domain-containing protein</fullName>
    </recommendedName>
</protein>
<dbReference type="EMBL" id="KV460295">
    <property type="protein sequence ID" value="OBT91390.1"/>
    <property type="molecule type" value="Genomic_DNA"/>
</dbReference>
<name>A0A1B8G6E6_9PEZI</name>
<accession>A0A1B8G6E6</accession>
<dbReference type="AlphaFoldDB" id="A0A1B8G6E6"/>